<dbReference type="InterPro" id="IPR004963">
    <property type="entry name" value="PAE/NOTUM"/>
</dbReference>
<keyword evidence="7" id="KW-1185">Reference proteome</keyword>
<dbReference type="AlphaFoldDB" id="A0A2I0A9E1"/>
<keyword evidence="4 5" id="KW-0134">Cell wall</keyword>
<feature type="chain" id="PRO_5013987604" description="Pectin acetylesterase" evidence="5">
    <location>
        <begin position="26"/>
        <end position="411"/>
    </location>
</feature>
<keyword evidence="5" id="KW-0378">Hydrolase</keyword>
<sequence>MKRSRSGAMWTAVIVGLSLWSSVESFRQQAESTNEEKGLLVDMTLVHHPSSMEAVCLDGSPPAYHLHWGFGDGGRNWLLQFEGGGWCSDVSSCLERSRTRRGSTRYMSRLEVFAGILSNEASMNPDFYNWNRVKLRYCDEASFAGDSNYNGTEILHFRGKRIWEAIINDLLPKGLIHAEKVRLATFLHCDALSQILPKTTIVKCMSDAGFFLDVKDVSGNDTISSFFENVVSLQKVEKNLNKACMVSHVLPYQCFFPQYNVPYIKIPFFILNSAYDVYQFHHIFVPPSSDPQGFWNLCKADTTACTSSQISILQSFRLEMLSALETLEGSGAEGMFIDSCFTHCQSELQDMWYSEDSPRINNMSIAEAVGDWYFGRRITKEIDCPYPYHETCQNFTPSVEPGMILLYVLKV</sequence>
<keyword evidence="5" id="KW-0961">Cell wall biogenesis/degradation</keyword>
<keyword evidence="5" id="KW-0964">Secreted</keyword>
<name>A0A2I0A9E1_9ASPA</name>
<dbReference type="EMBL" id="KZ452009">
    <property type="protein sequence ID" value="PKA52162.1"/>
    <property type="molecule type" value="Genomic_DNA"/>
</dbReference>
<protein>
    <recommendedName>
        <fullName evidence="5">Pectin acetylesterase</fullName>
        <ecNumber evidence="5">3.1.1.-</ecNumber>
    </recommendedName>
</protein>
<gene>
    <name evidence="6" type="ORF">AXF42_Ash014099</name>
</gene>
<dbReference type="GO" id="GO:0016787">
    <property type="term" value="F:hydrolase activity"/>
    <property type="evidence" value="ECO:0007669"/>
    <property type="project" value="UniProtKB-KW"/>
</dbReference>
<organism evidence="6 7">
    <name type="scientific">Apostasia shenzhenica</name>
    <dbReference type="NCBI Taxonomy" id="1088818"/>
    <lineage>
        <taxon>Eukaryota</taxon>
        <taxon>Viridiplantae</taxon>
        <taxon>Streptophyta</taxon>
        <taxon>Embryophyta</taxon>
        <taxon>Tracheophyta</taxon>
        <taxon>Spermatophyta</taxon>
        <taxon>Magnoliopsida</taxon>
        <taxon>Liliopsida</taxon>
        <taxon>Asparagales</taxon>
        <taxon>Orchidaceae</taxon>
        <taxon>Apostasioideae</taxon>
        <taxon>Apostasia</taxon>
    </lineage>
</organism>
<evidence type="ECO:0000313" key="6">
    <source>
        <dbReference type="EMBL" id="PKA52162.1"/>
    </source>
</evidence>
<evidence type="ECO:0000256" key="5">
    <source>
        <dbReference type="RuleBase" id="RU363114"/>
    </source>
</evidence>
<comment type="subcellular location">
    <subcellularLocation>
        <location evidence="2 5">Secreted</location>
        <location evidence="2 5">Cell wall</location>
    </subcellularLocation>
</comment>
<evidence type="ECO:0000256" key="4">
    <source>
        <dbReference type="ARBA" id="ARBA00022512"/>
    </source>
</evidence>
<proteinExistence type="inferred from homology"/>
<dbReference type="Proteomes" id="UP000236161">
    <property type="component" value="Unassembled WGS sequence"/>
</dbReference>
<dbReference type="Pfam" id="PF03283">
    <property type="entry name" value="PAE"/>
    <property type="match status" value="1"/>
</dbReference>
<dbReference type="EC" id="3.1.1.-" evidence="5"/>
<dbReference type="PANTHER" id="PTHR21562:SF69">
    <property type="entry name" value="PECTIN ACETYLESTERASE 9"/>
    <property type="match status" value="1"/>
</dbReference>
<comment type="similarity">
    <text evidence="3 5">Belongs to the pectinacetylesterase family.</text>
</comment>
<reference evidence="6 7" key="1">
    <citation type="journal article" date="2017" name="Nature">
        <title>The Apostasia genome and the evolution of orchids.</title>
        <authorList>
            <person name="Zhang G.Q."/>
            <person name="Liu K.W."/>
            <person name="Li Z."/>
            <person name="Lohaus R."/>
            <person name="Hsiao Y.Y."/>
            <person name="Niu S.C."/>
            <person name="Wang J.Y."/>
            <person name="Lin Y.C."/>
            <person name="Xu Q."/>
            <person name="Chen L.J."/>
            <person name="Yoshida K."/>
            <person name="Fujiwara S."/>
            <person name="Wang Z.W."/>
            <person name="Zhang Y.Q."/>
            <person name="Mitsuda N."/>
            <person name="Wang M."/>
            <person name="Liu G.H."/>
            <person name="Pecoraro L."/>
            <person name="Huang H.X."/>
            <person name="Xiao X.J."/>
            <person name="Lin M."/>
            <person name="Wu X.Y."/>
            <person name="Wu W.L."/>
            <person name="Chen Y.Y."/>
            <person name="Chang S.B."/>
            <person name="Sakamoto S."/>
            <person name="Ohme-Takagi M."/>
            <person name="Yagi M."/>
            <person name="Zeng S.J."/>
            <person name="Shen C.Y."/>
            <person name="Yeh C.M."/>
            <person name="Luo Y.B."/>
            <person name="Tsai W.C."/>
            <person name="Van de Peer Y."/>
            <person name="Liu Z.J."/>
        </authorList>
    </citation>
    <scope>NUCLEOTIDE SEQUENCE [LARGE SCALE GENOMIC DNA]</scope>
    <source>
        <strain evidence="7">cv. Shenzhen</strain>
        <tissue evidence="6">Stem</tissue>
    </source>
</reference>
<dbReference type="GO" id="GO:0071555">
    <property type="term" value="P:cell wall organization"/>
    <property type="evidence" value="ECO:0007669"/>
    <property type="project" value="UniProtKB-KW"/>
</dbReference>
<evidence type="ECO:0000313" key="7">
    <source>
        <dbReference type="Proteomes" id="UP000236161"/>
    </source>
</evidence>
<keyword evidence="5" id="KW-0732">Signal</keyword>
<dbReference type="PANTHER" id="PTHR21562">
    <property type="entry name" value="NOTUM-RELATED"/>
    <property type="match status" value="1"/>
</dbReference>
<evidence type="ECO:0000256" key="2">
    <source>
        <dbReference type="ARBA" id="ARBA00004191"/>
    </source>
</evidence>
<feature type="signal peptide" evidence="5">
    <location>
        <begin position="1"/>
        <end position="25"/>
    </location>
</feature>
<evidence type="ECO:0000256" key="1">
    <source>
        <dbReference type="ARBA" id="ARBA00003534"/>
    </source>
</evidence>
<evidence type="ECO:0000256" key="3">
    <source>
        <dbReference type="ARBA" id="ARBA00005784"/>
    </source>
</evidence>
<accession>A0A2I0A9E1</accession>
<comment type="function">
    <text evidence="1 5">Hydrolyzes acetyl esters in homogalacturonan regions of pectin. In type I primary cell wall, galacturonic acid residues of pectin can be acetylated at the O-2 and O-3 positions. Decreasing the degree of acetylation of pectin gels in vitro alters their physical properties.</text>
</comment>
<dbReference type="OrthoDB" id="2015280at2759"/>